<sequence length="128" mass="14211">GKDNTEAARKAEESSISSLAIVLPSLEKVEMKTSEVVKQRNEDILPEPLPDRPISRSSSSSSSPRQRPKPSSSIDEKPISRCNSRSGSESPSHLRASLLEQIRNKEKAEKDRGASCYDEKVDAKKNRY</sequence>
<feature type="non-terminal residue" evidence="2">
    <location>
        <position position="128"/>
    </location>
</feature>
<feature type="region of interest" description="Disordered" evidence="1">
    <location>
        <begin position="34"/>
        <end position="128"/>
    </location>
</feature>
<accession>A0A0B6Z1N2</accession>
<name>A0A0B6Z1N2_9EUPU</name>
<dbReference type="AlphaFoldDB" id="A0A0B6Z1N2"/>
<feature type="compositionally biased region" description="Polar residues" evidence="1">
    <location>
        <begin position="81"/>
        <end position="91"/>
    </location>
</feature>
<feature type="compositionally biased region" description="Basic and acidic residues" evidence="1">
    <location>
        <begin position="102"/>
        <end position="128"/>
    </location>
</feature>
<proteinExistence type="predicted"/>
<dbReference type="EMBL" id="HACG01015594">
    <property type="protein sequence ID" value="CEK62459.1"/>
    <property type="molecule type" value="Transcribed_RNA"/>
</dbReference>
<feature type="non-terminal residue" evidence="2">
    <location>
        <position position="1"/>
    </location>
</feature>
<organism evidence="2">
    <name type="scientific">Arion vulgaris</name>
    <dbReference type="NCBI Taxonomy" id="1028688"/>
    <lineage>
        <taxon>Eukaryota</taxon>
        <taxon>Metazoa</taxon>
        <taxon>Spiralia</taxon>
        <taxon>Lophotrochozoa</taxon>
        <taxon>Mollusca</taxon>
        <taxon>Gastropoda</taxon>
        <taxon>Heterobranchia</taxon>
        <taxon>Euthyneura</taxon>
        <taxon>Panpulmonata</taxon>
        <taxon>Eupulmonata</taxon>
        <taxon>Stylommatophora</taxon>
        <taxon>Helicina</taxon>
        <taxon>Arionoidea</taxon>
        <taxon>Arionidae</taxon>
        <taxon>Arion</taxon>
    </lineage>
</organism>
<protein>
    <submittedName>
        <fullName evidence="2">Uncharacterized protein</fullName>
    </submittedName>
</protein>
<evidence type="ECO:0000256" key="1">
    <source>
        <dbReference type="SAM" id="MobiDB-lite"/>
    </source>
</evidence>
<evidence type="ECO:0000313" key="2">
    <source>
        <dbReference type="EMBL" id="CEK62459.1"/>
    </source>
</evidence>
<feature type="compositionally biased region" description="Basic and acidic residues" evidence="1">
    <location>
        <begin position="34"/>
        <end position="54"/>
    </location>
</feature>
<feature type="compositionally biased region" description="Low complexity" evidence="1">
    <location>
        <begin position="55"/>
        <end position="73"/>
    </location>
</feature>
<gene>
    <name evidence="2" type="primary">ORF45219</name>
</gene>
<reference evidence="2" key="1">
    <citation type="submission" date="2014-12" db="EMBL/GenBank/DDBJ databases">
        <title>Insight into the proteome of Arion vulgaris.</title>
        <authorList>
            <person name="Aradska J."/>
            <person name="Bulat T."/>
            <person name="Smidak R."/>
            <person name="Sarate P."/>
            <person name="Gangsoo J."/>
            <person name="Sialana F."/>
            <person name="Bilban M."/>
            <person name="Lubec G."/>
        </authorList>
    </citation>
    <scope>NUCLEOTIDE SEQUENCE</scope>
    <source>
        <tissue evidence="2">Skin</tissue>
    </source>
</reference>